<evidence type="ECO:0000256" key="3">
    <source>
        <dbReference type="ARBA" id="ARBA00022833"/>
    </source>
</evidence>
<evidence type="ECO:0000313" key="9">
    <source>
        <dbReference type="Proteomes" id="UP000738325"/>
    </source>
</evidence>
<sequence length="652" mass="71468">MATNASAASSHPHPHPQHSPSPSSSLSQHVPRPLTISRRQFGPAPGSRPSSTLLTPAGAVQPTPPAHHERHPTPPPRPSPPSRPVSTISSSGSGASPNAQGTVAPSVACPICNIGLRNLAQLNQHLDAVHPEEPDDVKSAVSQFFKNAQKVLNPITKTATITLKNIPANSSELLRKIQDLDIDSAGPNSLAGPPPPGAFQGWTDPRADAVVTKRHWIRESDRDVCFQPGCDRGLGIRHGRQHCRCCGRLFCDMHSSFQIKLNAQAKHDTAGLCRTTDFLSIRIKSAEKKHLAVNRLEKRIEKLAQIHQQYDSGASSTVVLSPTPSRSSVSSVSSGTGSVRKGLFRSVTSKGQLLKVAEQSIVKWEDDSTIPGCYICLSIFNRYGNRKHHCRLCGRVMCDNCSMNTPLYLNMSTYPDGSDAVGHTRACKECVHTVFKRREHAADQKRPNAVLKYYDSLMRLKARIDLALPLFQEMIASLGQKADIHQAHPDYQVASRTRKELLDDFALFDSISKKIARLPAHSQHQKQLHNNLHWWATQYLQTNMFPLSVIPKVFGHSGGHKEQKSNGNNASPALSSSPAPSITLSTVPESSQDNEAAIETLAQLAVMEEQRQLVESYIEEATKKRKLDDVASLKMSLGELEREMAALRSGKR</sequence>
<protein>
    <submittedName>
        <fullName evidence="8">Carboxypeptidase Y-deficient</fullName>
    </submittedName>
</protein>
<feature type="compositionally biased region" description="Low complexity" evidence="6">
    <location>
        <begin position="84"/>
        <end position="101"/>
    </location>
</feature>
<dbReference type="PANTHER" id="PTHR13510:SF44">
    <property type="entry name" value="RABENOSYN-5"/>
    <property type="match status" value="1"/>
</dbReference>
<dbReference type="PANTHER" id="PTHR13510">
    <property type="entry name" value="FYVE-FINGER-CONTAINING RAB5 EFFECTOR PROTEIN RABENOSYN-5-RELATED"/>
    <property type="match status" value="1"/>
</dbReference>
<feature type="coiled-coil region" evidence="5">
    <location>
        <begin position="604"/>
        <end position="643"/>
    </location>
</feature>
<dbReference type="Gene3D" id="4.10.860.20">
    <property type="entry name" value="Rabenosyn, Rab binding domain"/>
    <property type="match status" value="1"/>
</dbReference>
<evidence type="ECO:0000256" key="6">
    <source>
        <dbReference type="SAM" id="MobiDB-lite"/>
    </source>
</evidence>
<comment type="caution">
    <text evidence="8">The sequence shown here is derived from an EMBL/GenBank/DDBJ whole genome shotgun (WGS) entry which is preliminary data.</text>
</comment>
<keyword evidence="1" id="KW-0479">Metal-binding</keyword>
<dbReference type="GO" id="GO:0008270">
    <property type="term" value="F:zinc ion binding"/>
    <property type="evidence" value="ECO:0007669"/>
    <property type="project" value="UniProtKB-KW"/>
</dbReference>
<dbReference type="Pfam" id="PF11464">
    <property type="entry name" value="Rbsn"/>
    <property type="match status" value="1"/>
</dbReference>
<feature type="region of interest" description="Disordered" evidence="6">
    <location>
        <begin position="315"/>
        <end position="337"/>
    </location>
</feature>
<evidence type="ECO:0000256" key="1">
    <source>
        <dbReference type="ARBA" id="ARBA00022723"/>
    </source>
</evidence>
<dbReference type="Gene3D" id="3.30.40.10">
    <property type="entry name" value="Zinc/RING finger domain, C3HC4 (zinc finger)"/>
    <property type="match status" value="2"/>
</dbReference>
<dbReference type="OrthoDB" id="166134at2759"/>
<feature type="compositionally biased region" description="Polar residues" evidence="6">
    <location>
        <begin position="582"/>
        <end position="593"/>
    </location>
</feature>
<proteinExistence type="predicted"/>
<keyword evidence="9" id="KW-1185">Reference proteome</keyword>
<keyword evidence="2 4" id="KW-0863">Zinc-finger</keyword>
<dbReference type="InterPro" id="IPR052727">
    <property type="entry name" value="Rab4/Rab5_effector"/>
</dbReference>
<keyword evidence="8" id="KW-0378">Hydrolase</keyword>
<feature type="region of interest" description="Disordered" evidence="6">
    <location>
        <begin position="556"/>
        <end position="593"/>
    </location>
</feature>
<dbReference type="EMBL" id="JAAAIP010000349">
    <property type="protein sequence ID" value="KAG0318862.1"/>
    <property type="molecule type" value="Genomic_DNA"/>
</dbReference>
<feature type="compositionally biased region" description="Low complexity" evidence="6">
    <location>
        <begin position="18"/>
        <end position="29"/>
    </location>
</feature>
<evidence type="ECO:0000256" key="5">
    <source>
        <dbReference type="SAM" id="Coils"/>
    </source>
</evidence>
<reference evidence="8" key="1">
    <citation type="journal article" date="2020" name="Fungal Divers.">
        <title>Resolving the Mortierellaceae phylogeny through synthesis of multi-gene phylogenetics and phylogenomics.</title>
        <authorList>
            <person name="Vandepol N."/>
            <person name="Liber J."/>
            <person name="Desiro A."/>
            <person name="Na H."/>
            <person name="Kennedy M."/>
            <person name="Barry K."/>
            <person name="Grigoriev I.V."/>
            <person name="Miller A.N."/>
            <person name="O'Donnell K."/>
            <person name="Stajich J.E."/>
            <person name="Bonito G."/>
        </authorList>
    </citation>
    <scope>NUCLEOTIDE SEQUENCE</scope>
    <source>
        <strain evidence="8">REB-010B</strain>
    </source>
</reference>
<keyword evidence="3" id="KW-0862">Zinc</keyword>
<dbReference type="SMART" id="SM00064">
    <property type="entry name" value="FYVE"/>
    <property type="match status" value="2"/>
</dbReference>
<dbReference type="AlphaFoldDB" id="A0A9P6RJF0"/>
<dbReference type="InterPro" id="IPR036531">
    <property type="entry name" value="Rbsn_Rab-bd_sf"/>
</dbReference>
<keyword evidence="8" id="KW-0121">Carboxypeptidase</keyword>
<feature type="domain" description="FYVE-type" evidence="7">
    <location>
        <begin position="367"/>
        <end position="435"/>
    </location>
</feature>
<accession>A0A9P6RJF0</accession>
<evidence type="ECO:0000259" key="7">
    <source>
        <dbReference type="PROSITE" id="PS50178"/>
    </source>
</evidence>
<keyword evidence="8" id="KW-0645">Protease</keyword>
<dbReference type="PROSITE" id="PS50178">
    <property type="entry name" value="ZF_FYVE"/>
    <property type="match status" value="1"/>
</dbReference>
<dbReference type="CDD" id="cd15737">
    <property type="entry name" value="FYVE2_Vac1p_like"/>
    <property type="match status" value="1"/>
</dbReference>
<dbReference type="PROSITE" id="PS00028">
    <property type="entry name" value="ZINC_FINGER_C2H2_1"/>
    <property type="match status" value="1"/>
</dbReference>
<dbReference type="SUPFAM" id="SSF57903">
    <property type="entry name" value="FYVE/PHD zinc finger"/>
    <property type="match status" value="2"/>
</dbReference>
<dbReference type="InterPro" id="IPR021565">
    <property type="entry name" value="Rbsn_Rab-bd"/>
</dbReference>
<dbReference type="InterPro" id="IPR013083">
    <property type="entry name" value="Znf_RING/FYVE/PHD"/>
</dbReference>
<dbReference type="SUPFAM" id="SSF140125">
    <property type="entry name" value="Rabenosyn-5 Rab-binding domain-like"/>
    <property type="match status" value="1"/>
</dbReference>
<evidence type="ECO:0000313" key="8">
    <source>
        <dbReference type="EMBL" id="KAG0318862.1"/>
    </source>
</evidence>
<name>A0A9P6RJF0_9FUNG</name>
<dbReference type="InterPro" id="IPR011011">
    <property type="entry name" value="Znf_FYVE_PHD"/>
</dbReference>
<gene>
    <name evidence="8" type="primary">PEP7</name>
    <name evidence="8" type="ORF">BGZ99_005397</name>
</gene>
<feature type="compositionally biased region" description="Pro residues" evidence="6">
    <location>
        <begin position="73"/>
        <end position="83"/>
    </location>
</feature>
<dbReference type="InterPro" id="IPR017455">
    <property type="entry name" value="Znf_FYVE-rel"/>
</dbReference>
<dbReference type="Proteomes" id="UP000738325">
    <property type="component" value="Unassembled WGS sequence"/>
</dbReference>
<dbReference type="InterPro" id="IPR000306">
    <property type="entry name" value="Znf_FYVE"/>
</dbReference>
<feature type="region of interest" description="Disordered" evidence="6">
    <location>
        <begin position="1"/>
        <end position="102"/>
    </location>
</feature>
<organism evidence="8 9">
    <name type="scientific">Dissophora globulifera</name>
    <dbReference type="NCBI Taxonomy" id="979702"/>
    <lineage>
        <taxon>Eukaryota</taxon>
        <taxon>Fungi</taxon>
        <taxon>Fungi incertae sedis</taxon>
        <taxon>Mucoromycota</taxon>
        <taxon>Mortierellomycotina</taxon>
        <taxon>Mortierellomycetes</taxon>
        <taxon>Mortierellales</taxon>
        <taxon>Mortierellaceae</taxon>
        <taxon>Dissophora</taxon>
    </lineage>
</organism>
<dbReference type="GO" id="GO:0004180">
    <property type="term" value="F:carboxypeptidase activity"/>
    <property type="evidence" value="ECO:0007669"/>
    <property type="project" value="UniProtKB-KW"/>
</dbReference>
<feature type="compositionally biased region" description="Low complexity" evidence="6">
    <location>
        <begin position="565"/>
        <end position="581"/>
    </location>
</feature>
<dbReference type="InterPro" id="IPR013087">
    <property type="entry name" value="Znf_C2H2_type"/>
</dbReference>
<evidence type="ECO:0000256" key="4">
    <source>
        <dbReference type="PROSITE-ProRule" id="PRU00091"/>
    </source>
</evidence>
<keyword evidence="5" id="KW-0175">Coiled coil</keyword>
<evidence type="ECO:0000256" key="2">
    <source>
        <dbReference type="ARBA" id="ARBA00022771"/>
    </source>
</evidence>
<feature type="compositionally biased region" description="Low complexity" evidence="6">
    <location>
        <begin position="1"/>
        <end position="11"/>
    </location>
</feature>
<dbReference type="Pfam" id="PF01363">
    <property type="entry name" value="FYVE"/>
    <property type="match status" value="2"/>
</dbReference>